<feature type="non-terminal residue" evidence="1">
    <location>
        <position position="265"/>
    </location>
</feature>
<name>A0ABN9W521_9DINO</name>
<accession>A0ABN9W521</accession>
<comment type="caution">
    <text evidence="1">The sequence shown here is derived from an EMBL/GenBank/DDBJ whole genome shotgun (WGS) entry which is preliminary data.</text>
</comment>
<dbReference type="EMBL" id="CAUYUJ010018167">
    <property type="protein sequence ID" value="CAK0881205.1"/>
    <property type="molecule type" value="Genomic_DNA"/>
</dbReference>
<gene>
    <name evidence="1" type="ORF">PCOR1329_LOCUS64127</name>
</gene>
<evidence type="ECO:0008006" key="3">
    <source>
        <dbReference type="Google" id="ProtNLM"/>
    </source>
</evidence>
<evidence type="ECO:0000313" key="2">
    <source>
        <dbReference type="Proteomes" id="UP001189429"/>
    </source>
</evidence>
<evidence type="ECO:0000313" key="1">
    <source>
        <dbReference type="EMBL" id="CAK0881205.1"/>
    </source>
</evidence>
<dbReference type="Proteomes" id="UP001189429">
    <property type="component" value="Unassembled WGS sequence"/>
</dbReference>
<protein>
    <recommendedName>
        <fullName evidence="3">DNA-directed DNA polymerase</fullName>
    </recommendedName>
</protein>
<sequence>MAPMLGKELDPIFRATLPPVLALARALREDWIPVKVVSDGLMAAKKVQMWSQVQGPFGAVKLSPDRISWKFSDQDVLTWVTHDGGYVDVRDVSDWHFRKLLVRGIEAWQWAKIAGAEGFQMLLARLPCPQVKCLLERGLWPGARPNKAAVLQLVFPKLGHELIGPEGAKLCLRCRVLSPSKAERPGAMVSRAVEANRRIISDGLNGHKLVRFETDQALDRHHFAVVGCQAVAAAPELAGEGAQSGAWASSALAVGSAAGLCLVPR</sequence>
<reference evidence="1" key="1">
    <citation type="submission" date="2023-10" db="EMBL/GenBank/DDBJ databases">
        <authorList>
            <person name="Chen Y."/>
            <person name="Shah S."/>
            <person name="Dougan E. K."/>
            <person name="Thang M."/>
            <person name="Chan C."/>
        </authorList>
    </citation>
    <scope>NUCLEOTIDE SEQUENCE [LARGE SCALE GENOMIC DNA]</scope>
</reference>
<organism evidence="1 2">
    <name type="scientific">Prorocentrum cordatum</name>
    <dbReference type="NCBI Taxonomy" id="2364126"/>
    <lineage>
        <taxon>Eukaryota</taxon>
        <taxon>Sar</taxon>
        <taxon>Alveolata</taxon>
        <taxon>Dinophyceae</taxon>
        <taxon>Prorocentrales</taxon>
        <taxon>Prorocentraceae</taxon>
        <taxon>Prorocentrum</taxon>
    </lineage>
</organism>
<keyword evidence="2" id="KW-1185">Reference proteome</keyword>
<proteinExistence type="predicted"/>